<accession>A0A0A9G8F6</accession>
<evidence type="ECO:0000313" key="1">
    <source>
        <dbReference type="EMBL" id="JAE20757.1"/>
    </source>
</evidence>
<protein>
    <submittedName>
        <fullName evidence="1">Uncharacterized protein</fullName>
    </submittedName>
</protein>
<sequence>MLRRQMLYLTACCWQTTKEMRSPVLPFNLKRSDSPPKLSKANNHPYNVGNPFALWLKHISIAAIWSA</sequence>
<dbReference type="EMBL" id="GBRH01177139">
    <property type="protein sequence ID" value="JAE20757.1"/>
    <property type="molecule type" value="Transcribed_RNA"/>
</dbReference>
<dbReference type="AlphaFoldDB" id="A0A0A9G8F6"/>
<reference evidence="1" key="1">
    <citation type="submission" date="2014-09" db="EMBL/GenBank/DDBJ databases">
        <authorList>
            <person name="Magalhaes I.L.F."/>
            <person name="Oliveira U."/>
            <person name="Santos F.R."/>
            <person name="Vidigal T.H.D.A."/>
            <person name="Brescovit A.D."/>
            <person name="Santos A.J."/>
        </authorList>
    </citation>
    <scope>NUCLEOTIDE SEQUENCE</scope>
    <source>
        <tissue evidence="1">Shoot tissue taken approximately 20 cm above the soil surface</tissue>
    </source>
</reference>
<reference evidence="1" key="2">
    <citation type="journal article" date="2015" name="Data Brief">
        <title>Shoot transcriptome of the giant reed, Arundo donax.</title>
        <authorList>
            <person name="Barrero R.A."/>
            <person name="Guerrero F.D."/>
            <person name="Moolhuijzen P."/>
            <person name="Goolsby J.A."/>
            <person name="Tidwell J."/>
            <person name="Bellgard S.E."/>
            <person name="Bellgard M.I."/>
        </authorList>
    </citation>
    <scope>NUCLEOTIDE SEQUENCE</scope>
    <source>
        <tissue evidence="1">Shoot tissue taken approximately 20 cm above the soil surface</tissue>
    </source>
</reference>
<proteinExistence type="predicted"/>
<name>A0A0A9G8F6_ARUDO</name>
<organism evidence="1">
    <name type="scientific">Arundo donax</name>
    <name type="common">Giant reed</name>
    <name type="synonym">Donax arundinaceus</name>
    <dbReference type="NCBI Taxonomy" id="35708"/>
    <lineage>
        <taxon>Eukaryota</taxon>
        <taxon>Viridiplantae</taxon>
        <taxon>Streptophyta</taxon>
        <taxon>Embryophyta</taxon>
        <taxon>Tracheophyta</taxon>
        <taxon>Spermatophyta</taxon>
        <taxon>Magnoliopsida</taxon>
        <taxon>Liliopsida</taxon>
        <taxon>Poales</taxon>
        <taxon>Poaceae</taxon>
        <taxon>PACMAD clade</taxon>
        <taxon>Arundinoideae</taxon>
        <taxon>Arundineae</taxon>
        <taxon>Arundo</taxon>
    </lineage>
</organism>